<keyword evidence="3" id="KW-1185">Reference proteome</keyword>
<dbReference type="Gene3D" id="3.20.20.300">
    <property type="entry name" value="Glycoside hydrolase, family 3, N-terminal domain"/>
    <property type="match status" value="1"/>
</dbReference>
<evidence type="ECO:0000313" key="2">
    <source>
        <dbReference type="EMBL" id="EGD76383.1"/>
    </source>
</evidence>
<dbReference type="EMBL" id="GL832974">
    <property type="protein sequence ID" value="EGD76383.1"/>
    <property type="molecule type" value="Genomic_DNA"/>
</dbReference>
<accession>F2UGY4</accession>
<dbReference type="RefSeq" id="XP_004991298.1">
    <property type="nucleotide sequence ID" value="XM_004991241.1"/>
</dbReference>
<reference evidence="2" key="1">
    <citation type="submission" date="2009-08" db="EMBL/GenBank/DDBJ databases">
        <title>Annotation of Salpingoeca rosetta.</title>
        <authorList>
            <consortium name="The Broad Institute Genome Sequencing Platform"/>
            <person name="Russ C."/>
            <person name="Cuomo C."/>
            <person name="Burger G."/>
            <person name="Gray M.W."/>
            <person name="Holland P.W.H."/>
            <person name="King N."/>
            <person name="Lang F.B.F."/>
            <person name="Roger A.J."/>
            <person name="Ruiz-Trillo I."/>
            <person name="Young S.K."/>
            <person name="Zeng Q."/>
            <person name="Gargeya S."/>
            <person name="Alvarado L."/>
            <person name="Berlin A."/>
            <person name="Chapman S.B."/>
            <person name="Chen Z."/>
            <person name="Freedman E."/>
            <person name="Gellesch M."/>
            <person name="Goldberg J."/>
            <person name="Griggs A."/>
            <person name="Gujja S."/>
            <person name="Heilman E."/>
            <person name="Heiman D."/>
            <person name="Howarth C."/>
            <person name="Mehta T."/>
            <person name="Neiman D."/>
            <person name="Pearson M."/>
            <person name="Roberts A."/>
            <person name="Saif S."/>
            <person name="Shea T."/>
            <person name="Shenoy N."/>
            <person name="Sisk P."/>
            <person name="Stolte C."/>
            <person name="Sykes S."/>
            <person name="White J."/>
            <person name="Yandava C."/>
            <person name="Haas B."/>
            <person name="Nusbaum C."/>
            <person name="Birren B."/>
        </authorList>
    </citation>
    <scope>NUCLEOTIDE SEQUENCE [LARGE SCALE GENOMIC DNA]</scope>
    <source>
        <strain evidence="2">ATCC 50818</strain>
    </source>
</reference>
<proteinExistence type="predicted"/>
<evidence type="ECO:0008006" key="4">
    <source>
        <dbReference type="Google" id="ProtNLM"/>
    </source>
</evidence>
<dbReference type="InterPro" id="IPR036962">
    <property type="entry name" value="Glyco_hydro_3_N_sf"/>
</dbReference>
<dbReference type="Proteomes" id="UP000007799">
    <property type="component" value="Unassembled WGS sequence"/>
</dbReference>
<keyword evidence="1" id="KW-0378">Hydrolase</keyword>
<dbReference type="AlphaFoldDB" id="F2UGY4"/>
<organism evidence="3">
    <name type="scientific">Salpingoeca rosetta (strain ATCC 50818 / BSB-021)</name>
    <dbReference type="NCBI Taxonomy" id="946362"/>
    <lineage>
        <taxon>Eukaryota</taxon>
        <taxon>Choanoflagellata</taxon>
        <taxon>Craspedida</taxon>
        <taxon>Salpingoecidae</taxon>
        <taxon>Salpingoeca</taxon>
    </lineage>
</organism>
<protein>
    <recommendedName>
        <fullName evidence="4">TNFR-Cys domain-containing protein</fullName>
    </recommendedName>
</protein>
<dbReference type="InterPro" id="IPR017853">
    <property type="entry name" value="GH"/>
</dbReference>
<dbReference type="Gene3D" id="2.10.50.10">
    <property type="entry name" value="Tumor Necrosis Factor Receptor, subunit A, domain 2"/>
    <property type="match status" value="1"/>
</dbReference>
<sequence length="634" mass="70207">MARTGSTKKMTAGLKHFDAYSVETNRMAFNGNISTFDLWDTEARTLAAMCSYASINGVSSCANAMLLNDVHARDPVDAVAKTLNGGADMELGETCFRTSGYLEQAVKHNHTTVDTVHNNTASMSARPVGPTLTSSNGRCISECPDGGHELGQRVCRMPLHACSNRALPICPLDWLLRQGPPLRVMHHVWHGHLGLHAPRPLTPSALPLDRVQARPRRSSSVSGNAYQPLPDRASCFPTSVCEEPFIETIPPTLTMDRLCSCDTRTCNNLITQLFEEIVCAEPTDEQLDVVLDVCCSGQGEDGIRDTICQMDAYEARRCCPGCTDTCECSAGFILVYDADPADCRPCDSVTEFSPSIGGSKCERGQAEVSAPTYCSSDRVCRDCRAGPIDSDSDGSTGCQMCPRWPLHGGGLPRLLFQLHLPRQHPRPPRQRPCHPVQRRHRVRGGFEEVQGVTHLISDRVCYEYLEGTYKAVSGQPGRALSPRHHVRRRRGRGGFEEVQGVTHLISDRVCYEYLEGTQCEVGAAFKPVDGQAESCRPVTRCDEDKEEIREPTRQHDRLCHKCVQDTCVGVSRCAAWGYISTHGRQQELLHPIALMLNGTLDCLSNLHFIHIRQLFRVLTTLTFDRQRTAARRPH</sequence>
<dbReference type="SUPFAM" id="SSF51445">
    <property type="entry name" value="(Trans)glycosidases"/>
    <property type="match status" value="1"/>
</dbReference>
<dbReference type="GeneID" id="16072118"/>
<name>F2UGY4_SALR5</name>
<gene>
    <name evidence="2" type="ORF">PTSG_12595</name>
</gene>
<dbReference type="GO" id="GO:0004553">
    <property type="term" value="F:hydrolase activity, hydrolyzing O-glycosyl compounds"/>
    <property type="evidence" value="ECO:0007669"/>
    <property type="project" value="InterPro"/>
</dbReference>
<dbReference type="InParanoid" id="F2UGY4"/>
<dbReference type="GO" id="GO:0005975">
    <property type="term" value="P:carbohydrate metabolic process"/>
    <property type="evidence" value="ECO:0007669"/>
    <property type="project" value="InterPro"/>
</dbReference>
<evidence type="ECO:0000256" key="1">
    <source>
        <dbReference type="ARBA" id="ARBA00022801"/>
    </source>
</evidence>
<evidence type="ECO:0000313" key="3">
    <source>
        <dbReference type="Proteomes" id="UP000007799"/>
    </source>
</evidence>
<dbReference type="OrthoDB" id="27031at2759"/>
<dbReference type="KEGG" id="sre:PTSG_12595"/>